<dbReference type="InterPro" id="IPR050354">
    <property type="entry name" value="F-box/kelch-repeat_ARATH"/>
</dbReference>
<keyword evidence="3" id="KW-1185">Reference proteome</keyword>
<evidence type="ECO:0000313" key="3">
    <source>
        <dbReference type="Proteomes" id="UP000030689"/>
    </source>
</evidence>
<accession>V4KLK7</accession>
<proteinExistence type="predicted"/>
<dbReference type="AlphaFoldDB" id="V4KLK7"/>
<name>V4KLK7_EUTSA</name>
<dbReference type="Gramene" id="ESQ38790">
    <property type="protein sequence ID" value="ESQ38790"/>
    <property type="gene ID" value="EUTSA_v10029143mg"/>
</dbReference>
<dbReference type="SUPFAM" id="SSF117281">
    <property type="entry name" value="Kelch motif"/>
    <property type="match status" value="1"/>
</dbReference>
<dbReference type="InterPro" id="IPR057499">
    <property type="entry name" value="Kelch_FKB95"/>
</dbReference>
<dbReference type="Gene3D" id="2.120.10.80">
    <property type="entry name" value="Kelch-type beta propeller"/>
    <property type="match status" value="1"/>
</dbReference>
<gene>
    <name evidence="2" type="ORF">EUTSA_v10029143mg</name>
</gene>
<dbReference type="KEGG" id="eus:EUTSA_v10029143mg"/>
<evidence type="ECO:0000313" key="2">
    <source>
        <dbReference type="EMBL" id="ESQ38790.1"/>
    </source>
</evidence>
<dbReference type="Proteomes" id="UP000030689">
    <property type="component" value="Unassembled WGS sequence"/>
</dbReference>
<dbReference type="PANTHER" id="PTHR24414:SF184">
    <property type="entry name" value="GALACTOSE OXIDASE_KELCH REPEAT SUPERFAMILY PROTEIN"/>
    <property type="match status" value="1"/>
</dbReference>
<sequence>MSMASFLYVCLRFHPDPNTGWFTLCLKQNRTCSKKKKEPFGYVLAPTQSSSKFSSSVVAVGPHIYNVGSSIYKSPSSSVSILNCRKHVWREGPRMLVERYWPVANVFDGKIYVTGGYVDVNATNWMEVFDPKTQTWEPVLCPLAAQSRICKSMVIKDEICMFGHKGLAYKPKEGWESLSYSVIDNVLYCYDNLQGIQWYDCTKRYWMYLKGLDLPTFGSYGLVKLVDYGGKMVVLWENYVPSSGDKKSWCAVIALERRNGKQIW</sequence>
<dbReference type="Pfam" id="PF25210">
    <property type="entry name" value="Kelch_FKB95"/>
    <property type="match status" value="1"/>
</dbReference>
<dbReference type="eggNOG" id="KOG1072">
    <property type="taxonomic scope" value="Eukaryota"/>
</dbReference>
<feature type="domain" description="FKB95-like N-terminal Kelch" evidence="1">
    <location>
        <begin position="21"/>
        <end position="264"/>
    </location>
</feature>
<dbReference type="EMBL" id="KI517537">
    <property type="protein sequence ID" value="ESQ38790.1"/>
    <property type="molecule type" value="Genomic_DNA"/>
</dbReference>
<dbReference type="InterPro" id="IPR015915">
    <property type="entry name" value="Kelch-typ_b-propeller"/>
</dbReference>
<dbReference type="PANTHER" id="PTHR24414">
    <property type="entry name" value="F-BOX/KELCH-REPEAT PROTEIN SKIP4"/>
    <property type="match status" value="1"/>
</dbReference>
<reference evidence="2 3" key="1">
    <citation type="journal article" date="2013" name="Front. Plant Sci.">
        <title>The Reference Genome of the Halophytic Plant Eutrema salsugineum.</title>
        <authorList>
            <person name="Yang R."/>
            <person name="Jarvis D.E."/>
            <person name="Chen H."/>
            <person name="Beilstein M.A."/>
            <person name="Grimwood J."/>
            <person name="Jenkins J."/>
            <person name="Shu S."/>
            <person name="Prochnik S."/>
            <person name="Xin M."/>
            <person name="Ma C."/>
            <person name="Schmutz J."/>
            <person name="Wing R.A."/>
            <person name="Mitchell-Olds T."/>
            <person name="Schumaker K.S."/>
            <person name="Wang X."/>
        </authorList>
    </citation>
    <scope>NUCLEOTIDE SEQUENCE [LARGE SCALE GENOMIC DNA]</scope>
</reference>
<evidence type="ECO:0000259" key="1">
    <source>
        <dbReference type="Pfam" id="PF25210"/>
    </source>
</evidence>
<protein>
    <recommendedName>
        <fullName evidence="1">FKB95-like N-terminal Kelch domain-containing protein</fullName>
    </recommendedName>
</protein>
<organism evidence="2 3">
    <name type="scientific">Eutrema salsugineum</name>
    <name type="common">Saltwater cress</name>
    <name type="synonym">Sisymbrium salsugineum</name>
    <dbReference type="NCBI Taxonomy" id="72664"/>
    <lineage>
        <taxon>Eukaryota</taxon>
        <taxon>Viridiplantae</taxon>
        <taxon>Streptophyta</taxon>
        <taxon>Embryophyta</taxon>
        <taxon>Tracheophyta</taxon>
        <taxon>Spermatophyta</taxon>
        <taxon>Magnoliopsida</taxon>
        <taxon>eudicotyledons</taxon>
        <taxon>Gunneridae</taxon>
        <taxon>Pentapetalae</taxon>
        <taxon>rosids</taxon>
        <taxon>malvids</taxon>
        <taxon>Brassicales</taxon>
        <taxon>Brassicaceae</taxon>
        <taxon>Eutremeae</taxon>
        <taxon>Eutrema</taxon>
    </lineage>
</organism>